<dbReference type="GO" id="GO:0005829">
    <property type="term" value="C:cytosol"/>
    <property type="evidence" value="ECO:0007669"/>
    <property type="project" value="InterPro"/>
</dbReference>
<protein>
    <recommendedName>
        <fullName evidence="2">diphosphomevalonate decarboxylase</fullName>
        <ecNumber evidence="2">4.1.1.33</ecNumber>
    </recommendedName>
</protein>
<dbReference type="NCBIfam" id="TIGR01240">
    <property type="entry name" value="mevDPdecarb"/>
    <property type="match status" value="1"/>
</dbReference>
<evidence type="ECO:0000256" key="3">
    <source>
        <dbReference type="ARBA" id="ARBA00022516"/>
    </source>
</evidence>
<feature type="domain" description="Diphosphomevalonate decarboxylase-like N-terminal" evidence="9">
    <location>
        <begin position="27"/>
        <end position="188"/>
    </location>
</feature>
<accession>A0A6N6M528</accession>
<dbReference type="InterPro" id="IPR053859">
    <property type="entry name" value="MVD-like_N"/>
</dbReference>
<evidence type="ECO:0000256" key="4">
    <source>
        <dbReference type="ARBA" id="ARBA00022741"/>
    </source>
</evidence>
<evidence type="ECO:0000256" key="5">
    <source>
        <dbReference type="ARBA" id="ARBA00022840"/>
    </source>
</evidence>
<dbReference type="PIRSF" id="PIRSF015950">
    <property type="entry name" value="Mev_P_decrbx"/>
    <property type="match status" value="1"/>
</dbReference>
<dbReference type="InterPro" id="IPR029765">
    <property type="entry name" value="Mev_diP_decarb"/>
</dbReference>
<keyword evidence="6" id="KW-0443">Lipid metabolism</keyword>
<dbReference type="Gene3D" id="3.30.70.890">
    <property type="entry name" value="GHMP kinase, C-terminal domain"/>
    <property type="match status" value="1"/>
</dbReference>
<name>A0A6N6M528_9FLAO</name>
<keyword evidence="5" id="KW-0067">ATP-binding</keyword>
<dbReference type="PANTHER" id="PTHR10977">
    <property type="entry name" value="DIPHOSPHOMEVALONATE DECARBOXYLASE"/>
    <property type="match status" value="1"/>
</dbReference>
<comment type="caution">
    <text evidence="10">The sequence shown here is derived from an EMBL/GenBank/DDBJ whole genome shotgun (WGS) entry which is preliminary data.</text>
</comment>
<evidence type="ECO:0000256" key="2">
    <source>
        <dbReference type="ARBA" id="ARBA00012296"/>
    </source>
</evidence>
<dbReference type="Proteomes" id="UP000435357">
    <property type="component" value="Unassembled WGS sequence"/>
</dbReference>
<dbReference type="Pfam" id="PF22700">
    <property type="entry name" value="MVD-like_N"/>
    <property type="match status" value="1"/>
</dbReference>
<dbReference type="InterPro" id="IPR020568">
    <property type="entry name" value="Ribosomal_Su5_D2-typ_SF"/>
</dbReference>
<organism evidence="10 11">
    <name type="scientific">Salibacter halophilus</name>
    <dbReference type="NCBI Taxonomy" id="1803916"/>
    <lineage>
        <taxon>Bacteria</taxon>
        <taxon>Pseudomonadati</taxon>
        <taxon>Bacteroidota</taxon>
        <taxon>Flavobacteriia</taxon>
        <taxon>Flavobacteriales</taxon>
        <taxon>Salibacteraceae</taxon>
        <taxon>Salibacter</taxon>
    </lineage>
</organism>
<evidence type="ECO:0000256" key="7">
    <source>
        <dbReference type="ARBA" id="ARBA00023239"/>
    </source>
</evidence>
<proteinExistence type="inferred from homology"/>
<reference evidence="10 11" key="1">
    <citation type="submission" date="2019-09" db="EMBL/GenBank/DDBJ databases">
        <title>Genomes of Cryomorphaceae.</title>
        <authorList>
            <person name="Bowman J.P."/>
        </authorList>
    </citation>
    <scope>NUCLEOTIDE SEQUENCE [LARGE SCALE GENOMIC DNA]</scope>
    <source>
        <strain evidence="10 11">KCTC 52047</strain>
    </source>
</reference>
<dbReference type="OrthoDB" id="5498344at2"/>
<dbReference type="GO" id="GO:0004163">
    <property type="term" value="F:diphosphomevalonate decarboxylase activity"/>
    <property type="evidence" value="ECO:0007669"/>
    <property type="project" value="UniProtKB-EC"/>
</dbReference>
<evidence type="ECO:0000256" key="6">
    <source>
        <dbReference type="ARBA" id="ARBA00023098"/>
    </source>
</evidence>
<evidence type="ECO:0000259" key="9">
    <source>
        <dbReference type="Pfam" id="PF22700"/>
    </source>
</evidence>
<dbReference type="InterPro" id="IPR005935">
    <property type="entry name" value="Mev_decarb"/>
</dbReference>
<dbReference type="Pfam" id="PF18376">
    <property type="entry name" value="MDD_C"/>
    <property type="match status" value="1"/>
</dbReference>
<dbReference type="SUPFAM" id="SSF54211">
    <property type="entry name" value="Ribosomal protein S5 domain 2-like"/>
    <property type="match status" value="1"/>
</dbReference>
<dbReference type="SUPFAM" id="SSF55060">
    <property type="entry name" value="GHMP Kinase, C-terminal domain"/>
    <property type="match status" value="1"/>
</dbReference>
<dbReference type="InterPro" id="IPR041431">
    <property type="entry name" value="Mvd1_C"/>
</dbReference>
<keyword evidence="3" id="KW-0444">Lipid biosynthesis</keyword>
<keyword evidence="7 10" id="KW-0456">Lyase</keyword>
<comment type="similarity">
    <text evidence="1">Belongs to the diphosphomevalonate decarboxylase family.</text>
</comment>
<evidence type="ECO:0000256" key="1">
    <source>
        <dbReference type="ARBA" id="ARBA00008831"/>
    </source>
</evidence>
<evidence type="ECO:0000313" key="11">
    <source>
        <dbReference type="Proteomes" id="UP000435357"/>
    </source>
</evidence>
<dbReference type="InterPro" id="IPR036554">
    <property type="entry name" value="GHMP_kinase_C_sf"/>
</dbReference>
<sequence length="363" mass="40836">MMKETADFIFRGINSPVEQAEYTWQSPSNIALVKYWGKKGDQLPANASLSFTLSQCVTTTTVIFGKRGSDRQNLQLFLDGEEQKAFGQKAFSFLDKIRGFQPFLQDYHIQIHTKNSFPHSSGIASSASGMSALALCCMSLEKELNGNVDSDFFYEKASFLARIGSGSASRSVYSKFAMWGQHHEYANGSDLYAIQVPEKEVHKDFHTFRDTILLIDQGKKSVSSTVGHSLLDKHPFRDERYQTANNNITELKHILEKGDIEAFGNLVEQEALMLHALMMSGPESFILMKPNTLAVIEKVRNWRTETGTQLFFTLDAGANVHLLYPESAEPIVLEFIQNELIVYCEDKNYICDNVGEGPQQLMP</sequence>
<keyword evidence="11" id="KW-1185">Reference proteome</keyword>
<evidence type="ECO:0000313" key="10">
    <source>
        <dbReference type="EMBL" id="KAB1063168.1"/>
    </source>
</evidence>
<evidence type="ECO:0000259" key="8">
    <source>
        <dbReference type="Pfam" id="PF18376"/>
    </source>
</evidence>
<dbReference type="EC" id="4.1.1.33" evidence="2"/>
<feature type="domain" description="Mvd1 C-terminal" evidence="8">
    <location>
        <begin position="212"/>
        <end position="340"/>
    </location>
</feature>
<keyword evidence="4" id="KW-0547">Nucleotide-binding</keyword>
<dbReference type="GO" id="GO:0005524">
    <property type="term" value="F:ATP binding"/>
    <property type="evidence" value="ECO:0007669"/>
    <property type="project" value="UniProtKB-KW"/>
</dbReference>
<dbReference type="EMBL" id="WACR01000009">
    <property type="protein sequence ID" value="KAB1063168.1"/>
    <property type="molecule type" value="Genomic_DNA"/>
</dbReference>
<dbReference type="Gene3D" id="3.30.230.10">
    <property type="match status" value="1"/>
</dbReference>
<dbReference type="RefSeq" id="WP_151169201.1">
    <property type="nucleotide sequence ID" value="NZ_WACR01000009.1"/>
</dbReference>
<gene>
    <name evidence="10" type="primary">mvaD</name>
    <name evidence="10" type="ORF">F3059_11020</name>
</gene>
<dbReference type="InterPro" id="IPR014721">
    <property type="entry name" value="Ribsml_uS5_D2-typ_fold_subgr"/>
</dbReference>
<dbReference type="PANTHER" id="PTHR10977:SF3">
    <property type="entry name" value="DIPHOSPHOMEVALONATE DECARBOXYLASE"/>
    <property type="match status" value="1"/>
</dbReference>
<dbReference type="GO" id="GO:0019287">
    <property type="term" value="P:isopentenyl diphosphate biosynthetic process, mevalonate pathway"/>
    <property type="evidence" value="ECO:0007669"/>
    <property type="project" value="InterPro"/>
</dbReference>
<dbReference type="AlphaFoldDB" id="A0A6N6M528"/>